<proteinExistence type="predicted"/>
<evidence type="ECO:0000313" key="1">
    <source>
        <dbReference type="EMBL" id="TXJ34828.1"/>
    </source>
</evidence>
<name>A0A5C8EBM2_9SPIR</name>
<dbReference type="RefSeq" id="WP_147735558.1">
    <property type="nucleotide sequence ID" value="NZ_SAXX01000003.1"/>
</dbReference>
<dbReference type="AlphaFoldDB" id="A0A5C8EBM2"/>
<dbReference type="InterPro" id="IPR016024">
    <property type="entry name" value="ARM-type_fold"/>
</dbReference>
<dbReference type="PANTHER" id="PTHR12697">
    <property type="entry name" value="PBS LYASE HEAT-LIKE PROTEIN"/>
    <property type="match status" value="1"/>
</dbReference>
<accession>A0A5C8EBM2</accession>
<sequence length="207" mass="23234">MKNNFFIFTLFLIFLISCSEKNVTLRRIEDINRAEKKLAKNPKNEKELLEVLNAAQNGNREVRAEAMWVLSNLETEIAYSDFLKASVEDPDFNVRCIAVMGLGKLAASNPEAIDSIKRAISDTDLQVQMEALKVAGNINAPELLNPILDSLSSKNKWVRMTAIESLKDYKDAKVDRALNLLSSGDSDYAVKSIAEQVIEYRKGNAYE</sequence>
<dbReference type="PROSITE" id="PS51257">
    <property type="entry name" value="PROKAR_LIPOPROTEIN"/>
    <property type="match status" value="1"/>
</dbReference>
<dbReference type="GO" id="GO:0016491">
    <property type="term" value="F:oxidoreductase activity"/>
    <property type="evidence" value="ECO:0007669"/>
    <property type="project" value="TreeGrafter"/>
</dbReference>
<organism evidence="1 2">
    <name type="scientific">Brachyspira aalborgi</name>
    <dbReference type="NCBI Taxonomy" id="29522"/>
    <lineage>
        <taxon>Bacteria</taxon>
        <taxon>Pseudomonadati</taxon>
        <taxon>Spirochaetota</taxon>
        <taxon>Spirochaetia</taxon>
        <taxon>Brachyspirales</taxon>
        <taxon>Brachyspiraceae</taxon>
        <taxon>Brachyspira</taxon>
    </lineage>
</organism>
<dbReference type="EMBL" id="SAXX01000003">
    <property type="protein sequence ID" value="TXJ34828.1"/>
    <property type="molecule type" value="Genomic_DNA"/>
</dbReference>
<dbReference type="Pfam" id="PF13646">
    <property type="entry name" value="HEAT_2"/>
    <property type="match status" value="1"/>
</dbReference>
<dbReference type="PANTHER" id="PTHR12697:SF5">
    <property type="entry name" value="DEOXYHYPUSINE HYDROXYLASE"/>
    <property type="match status" value="1"/>
</dbReference>
<dbReference type="Gene3D" id="1.25.10.10">
    <property type="entry name" value="Leucine-rich Repeat Variant"/>
    <property type="match status" value="1"/>
</dbReference>
<protein>
    <submittedName>
        <fullName evidence="1">HEAT repeat domain-containing protein</fullName>
    </submittedName>
</protein>
<dbReference type="Proteomes" id="UP000324707">
    <property type="component" value="Unassembled WGS sequence"/>
</dbReference>
<evidence type="ECO:0000313" key="2">
    <source>
        <dbReference type="Proteomes" id="UP000324707"/>
    </source>
</evidence>
<dbReference type="SUPFAM" id="SSF48371">
    <property type="entry name" value="ARM repeat"/>
    <property type="match status" value="1"/>
</dbReference>
<gene>
    <name evidence="1" type="ORF">EPJ69_01230</name>
</gene>
<dbReference type="InterPro" id="IPR011989">
    <property type="entry name" value="ARM-like"/>
</dbReference>
<comment type="caution">
    <text evidence="1">The sequence shown here is derived from an EMBL/GenBank/DDBJ whole genome shotgun (WGS) entry which is preliminary data.</text>
</comment>
<reference evidence="1 2" key="1">
    <citation type="journal article" date="1992" name="Lakartidningen">
        <title>[Penicillin V and not amoxicillin is the first choice preparation in acute otitis].</title>
        <authorList>
            <person name="Kamme C."/>
            <person name="Lundgren K."/>
            <person name="Prellner K."/>
        </authorList>
    </citation>
    <scope>NUCLEOTIDE SEQUENCE [LARGE SCALE GENOMIC DNA]</scope>
    <source>
        <strain evidence="1 2">PC5538III-lc</strain>
    </source>
</reference>